<comment type="similarity">
    <text evidence="1">Belongs to the short-chain dehydrogenases/reductases (SDR) family.</text>
</comment>
<dbReference type="AlphaFoldDB" id="A0A7S3UCB4"/>
<proteinExistence type="inferred from homology"/>
<dbReference type="InterPro" id="IPR036291">
    <property type="entry name" value="NAD(P)-bd_dom_sf"/>
</dbReference>
<dbReference type="CDD" id="cd05233">
    <property type="entry name" value="SDR_c"/>
    <property type="match status" value="1"/>
</dbReference>
<dbReference type="PRINTS" id="PR00080">
    <property type="entry name" value="SDRFAMILY"/>
</dbReference>
<reference evidence="3" key="1">
    <citation type="submission" date="2021-01" db="EMBL/GenBank/DDBJ databases">
        <authorList>
            <person name="Corre E."/>
            <person name="Pelletier E."/>
            <person name="Niang G."/>
            <person name="Scheremetjew M."/>
            <person name="Finn R."/>
            <person name="Kale V."/>
            <person name="Holt S."/>
            <person name="Cochrane G."/>
            <person name="Meng A."/>
            <person name="Brown T."/>
            <person name="Cohen L."/>
        </authorList>
    </citation>
    <scope>NUCLEOTIDE SEQUENCE</scope>
    <source>
        <strain evidence="3">CCMP1897</strain>
    </source>
</reference>
<dbReference type="NCBIfam" id="NF005559">
    <property type="entry name" value="PRK07231.1"/>
    <property type="match status" value="1"/>
</dbReference>
<dbReference type="InterPro" id="IPR002347">
    <property type="entry name" value="SDR_fam"/>
</dbReference>
<gene>
    <name evidence="3" type="ORF">PSAL00342_LOCUS2441</name>
</gene>
<dbReference type="Gene3D" id="3.40.50.720">
    <property type="entry name" value="NAD(P)-binding Rossmann-like Domain"/>
    <property type="match status" value="1"/>
</dbReference>
<dbReference type="FunFam" id="3.40.50.720:FF:000084">
    <property type="entry name" value="Short-chain dehydrogenase reductase"/>
    <property type="match status" value="1"/>
</dbReference>
<sequence>MTRNHPSPSSTPSSQVCVCVGSQPSCRSTMYTTATKTTQVLLPLRNLRNGVQTRRNKLMDCQRQLTQCVVPSRCRPIHPREGSSWGRCRDDLRHVRCAGSATHRAMATSTNVELSGKVAIVTGAARGIGKAIAEKLSALGAKVVVADLPNVQEEGEQVAATLKDGLYIPVDVTQSDQVENLVKKTVEKYGSLGMMVNNAGIVGKAGGNTGECTLENWDNTMKVNMYGVFYGLKYGLPAIRDTAGSGAVVNISSIAGMLGARGLPAYSASKAGVINLTRSAALDFAKHKIRVNSICPTGVRTPMIAEAYSRLSPEEVEEMLGSMNPIPGVVEPEDIANATVFFLSNDSRFITGTYLPVDGGLTCQIPLTQDVG</sequence>
<dbReference type="PRINTS" id="PR00081">
    <property type="entry name" value="GDHRDH"/>
</dbReference>
<dbReference type="InterPro" id="IPR020904">
    <property type="entry name" value="Sc_DH/Rdtase_CS"/>
</dbReference>
<keyword evidence="2" id="KW-0560">Oxidoreductase</keyword>
<evidence type="ECO:0000313" key="3">
    <source>
        <dbReference type="EMBL" id="CAE0608622.1"/>
    </source>
</evidence>
<dbReference type="EMBL" id="HBIS01002741">
    <property type="protein sequence ID" value="CAE0608622.1"/>
    <property type="molecule type" value="Transcribed_RNA"/>
</dbReference>
<dbReference type="PANTHER" id="PTHR43180">
    <property type="entry name" value="3-OXOACYL-(ACYL-CARRIER-PROTEIN) REDUCTASE (AFU_ORTHOLOGUE AFUA_6G11210)"/>
    <property type="match status" value="1"/>
</dbReference>
<dbReference type="SUPFAM" id="SSF51735">
    <property type="entry name" value="NAD(P)-binding Rossmann-fold domains"/>
    <property type="match status" value="1"/>
</dbReference>
<dbReference type="PANTHER" id="PTHR43180:SF66">
    <property type="entry name" value="SHORT-CHAIN DEHYDROGENASE_REDUCTASE FAMILY PROTEIN"/>
    <property type="match status" value="1"/>
</dbReference>
<dbReference type="Pfam" id="PF13561">
    <property type="entry name" value="adh_short_C2"/>
    <property type="match status" value="1"/>
</dbReference>
<accession>A0A7S3UCB4</accession>
<protein>
    <submittedName>
        <fullName evidence="3">Uncharacterized protein</fullName>
    </submittedName>
</protein>
<evidence type="ECO:0000256" key="1">
    <source>
        <dbReference type="ARBA" id="ARBA00006484"/>
    </source>
</evidence>
<evidence type="ECO:0000256" key="2">
    <source>
        <dbReference type="ARBA" id="ARBA00023002"/>
    </source>
</evidence>
<name>A0A7S3UCB4_9CHLO</name>
<organism evidence="3">
    <name type="scientific">Picocystis salinarum</name>
    <dbReference type="NCBI Taxonomy" id="88271"/>
    <lineage>
        <taxon>Eukaryota</taxon>
        <taxon>Viridiplantae</taxon>
        <taxon>Chlorophyta</taxon>
        <taxon>Picocystophyceae</taxon>
        <taxon>Picocystales</taxon>
        <taxon>Picocystaceae</taxon>
        <taxon>Picocystis</taxon>
    </lineage>
</organism>
<dbReference type="GO" id="GO:0016491">
    <property type="term" value="F:oxidoreductase activity"/>
    <property type="evidence" value="ECO:0007669"/>
    <property type="project" value="UniProtKB-KW"/>
</dbReference>
<dbReference type="PROSITE" id="PS00061">
    <property type="entry name" value="ADH_SHORT"/>
    <property type="match status" value="1"/>
</dbReference>